<reference evidence="1" key="1">
    <citation type="journal article" date="2023" name="Mol. Phylogenet. Evol.">
        <title>Genome-scale phylogeny and comparative genomics of the fungal order Sordariales.</title>
        <authorList>
            <person name="Hensen N."/>
            <person name="Bonometti L."/>
            <person name="Westerberg I."/>
            <person name="Brannstrom I.O."/>
            <person name="Guillou S."/>
            <person name="Cros-Aarteil S."/>
            <person name="Calhoun S."/>
            <person name="Haridas S."/>
            <person name="Kuo A."/>
            <person name="Mondo S."/>
            <person name="Pangilinan J."/>
            <person name="Riley R."/>
            <person name="LaButti K."/>
            <person name="Andreopoulos B."/>
            <person name="Lipzen A."/>
            <person name="Chen C."/>
            <person name="Yan M."/>
            <person name="Daum C."/>
            <person name="Ng V."/>
            <person name="Clum A."/>
            <person name="Steindorff A."/>
            <person name="Ohm R.A."/>
            <person name="Martin F."/>
            <person name="Silar P."/>
            <person name="Natvig D.O."/>
            <person name="Lalanne C."/>
            <person name="Gautier V."/>
            <person name="Ament-Velasquez S.L."/>
            <person name="Kruys A."/>
            <person name="Hutchinson M.I."/>
            <person name="Powell A.J."/>
            <person name="Barry K."/>
            <person name="Miller A.N."/>
            <person name="Grigoriev I.V."/>
            <person name="Debuchy R."/>
            <person name="Gladieux P."/>
            <person name="Hiltunen Thoren M."/>
            <person name="Johannesson H."/>
        </authorList>
    </citation>
    <scope>NUCLEOTIDE SEQUENCE</scope>
    <source>
        <strain evidence="1">CBS 955.72</strain>
    </source>
</reference>
<keyword evidence="2" id="KW-1185">Reference proteome</keyword>
<accession>A0AAJ0H5C1</accession>
<dbReference type="EMBL" id="JAUIQD010000009">
    <property type="protein sequence ID" value="KAK3339627.1"/>
    <property type="molecule type" value="Genomic_DNA"/>
</dbReference>
<evidence type="ECO:0000313" key="2">
    <source>
        <dbReference type="Proteomes" id="UP001275084"/>
    </source>
</evidence>
<proteinExistence type="predicted"/>
<evidence type="ECO:0000313" key="1">
    <source>
        <dbReference type="EMBL" id="KAK3339627.1"/>
    </source>
</evidence>
<name>A0AAJ0H5C1_9PEZI</name>
<protein>
    <submittedName>
        <fullName evidence="1">Uncharacterized protein</fullName>
    </submittedName>
</protein>
<dbReference type="Proteomes" id="UP001275084">
    <property type="component" value="Unassembled WGS sequence"/>
</dbReference>
<sequence length="293" mass="32892">MTTTTQILDMTGYFDIPSVFAPAAKEPKFPTIKDLAEFTLLQISNIGEDLNDFTTLVASTGFVDQTTLESAKHSTVPNVSPREIFFWCLLNTTQYRKDLEDAASSKSQTLTRLLSQLAYEAPKSSPDIPGSWVPQFLKGTTREVDPCVPQIFFVCSGIVVPTGTLHPTTYVGASLERLRSWPQFSDIRRKARDSNIGVDDTARWSKFVEDLAEFEALALDPYDPVARLAFPKNFVNGNMPAEFQEQYQHKLAPIRDCRQHLGQAFSERKEGRTVISSCYLCQLTQKFKVTDEG</sequence>
<dbReference type="AlphaFoldDB" id="A0AAJ0H5C1"/>
<reference evidence="1" key="2">
    <citation type="submission" date="2023-06" db="EMBL/GenBank/DDBJ databases">
        <authorList>
            <consortium name="Lawrence Berkeley National Laboratory"/>
            <person name="Haridas S."/>
            <person name="Hensen N."/>
            <person name="Bonometti L."/>
            <person name="Westerberg I."/>
            <person name="Brannstrom I.O."/>
            <person name="Guillou S."/>
            <person name="Cros-Aarteil S."/>
            <person name="Calhoun S."/>
            <person name="Kuo A."/>
            <person name="Mondo S."/>
            <person name="Pangilinan J."/>
            <person name="Riley R."/>
            <person name="Labutti K."/>
            <person name="Andreopoulos B."/>
            <person name="Lipzen A."/>
            <person name="Chen C."/>
            <person name="Yanf M."/>
            <person name="Daum C."/>
            <person name="Ng V."/>
            <person name="Clum A."/>
            <person name="Steindorff A."/>
            <person name="Ohm R."/>
            <person name="Martin F."/>
            <person name="Silar P."/>
            <person name="Natvig D."/>
            <person name="Lalanne C."/>
            <person name="Gautier V."/>
            <person name="Ament-Velasquez S.L."/>
            <person name="Kruys A."/>
            <person name="Hutchinson M.I."/>
            <person name="Powell A.J."/>
            <person name="Barry K."/>
            <person name="Miller A.N."/>
            <person name="Grigoriev I.V."/>
            <person name="Debuchy R."/>
            <person name="Gladieux P."/>
            <person name="Thoren M.H."/>
            <person name="Johannesson H."/>
        </authorList>
    </citation>
    <scope>NUCLEOTIDE SEQUENCE</scope>
    <source>
        <strain evidence="1">CBS 955.72</strain>
    </source>
</reference>
<organism evidence="1 2">
    <name type="scientific">Lasiosphaeria hispida</name>
    <dbReference type="NCBI Taxonomy" id="260671"/>
    <lineage>
        <taxon>Eukaryota</taxon>
        <taxon>Fungi</taxon>
        <taxon>Dikarya</taxon>
        <taxon>Ascomycota</taxon>
        <taxon>Pezizomycotina</taxon>
        <taxon>Sordariomycetes</taxon>
        <taxon>Sordariomycetidae</taxon>
        <taxon>Sordariales</taxon>
        <taxon>Lasiosphaeriaceae</taxon>
        <taxon>Lasiosphaeria</taxon>
    </lineage>
</organism>
<gene>
    <name evidence="1" type="ORF">B0T25DRAFT_360930</name>
</gene>
<comment type="caution">
    <text evidence="1">The sequence shown here is derived from an EMBL/GenBank/DDBJ whole genome shotgun (WGS) entry which is preliminary data.</text>
</comment>